<accession>A0A8X6GQQ9</accession>
<feature type="region of interest" description="Disordered" evidence="2">
    <location>
        <begin position="126"/>
        <end position="155"/>
    </location>
</feature>
<gene>
    <name evidence="3" type="ORF">TNCT_35891</name>
</gene>
<feature type="compositionally biased region" description="Basic and acidic residues" evidence="2">
    <location>
        <begin position="69"/>
        <end position="83"/>
    </location>
</feature>
<organism evidence="3 4">
    <name type="scientific">Trichonephila clavata</name>
    <name type="common">Joro spider</name>
    <name type="synonym">Nephila clavata</name>
    <dbReference type="NCBI Taxonomy" id="2740835"/>
    <lineage>
        <taxon>Eukaryota</taxon>
        <taxon>Metazoa</taxon>
        <taxon>Ecdysozoa</taxon>
        <taxon>Arthropoda</taxon>
        <taxon>Chelicerata</taxon>
        <taxon>Arachnida</taxon>
        <taxon>Araneae</taxon>
        <taxon>Araneomorphae</taxon>
        <taxon>Entelegynae</taxon>
        <taxon>Araneoidea</taxon>
        <taxon>Nephilidae</taxon>
        <taxon>Trichonephila</taxon>
    </lineage>
</organism>
<comment type="caution">
    <text evidence="3">The sequence shown here is derived from an EMBL/GenBank/DDBJ whole genome shotgun (WGS) entry which is preliminary data.</text>
</comment>
<feature type="compositionally biased region" description="Basic and acidic residues" evidence="2">
    <location>
        <begin position="172"/>
        <end position="188"/>
    </location>
</feature>
<evidence type="ECO:0000256" key="1">
    <source>
        <dbReference type="SAM" id="Coils"/>
    </source>
</evidence>
<feature type="compositionally biased region" description="Polar residues" evidence="2">
    <location>
        <begin position="231"/>
        <end position="243"/>
    </location>
</feature>
<feature type="region of interest" description="Disordered" evidence="2">
    <location>
        <begin position="171"/>
        <end position="244"/>
    </location>
</feature>
<dbReference type="Proteomes" id="UP000887116">
    <property type="component" value="Unassembled WGS sequence"/>
</dbReference>
<feature type="compositionally biased region" description="Low complexity" evidence="2">
    <location>
        <begin position="265"/>
        <end position="276"/>
    </location>
</feature>
<protein>
    <submittedName>
        <fullName evidence="3">Uncharacterized protein</fullName>
    </submittedName>
</protein>
<feature type="region of interest" description="Disordered" evidence="2">
    <location>
        <begin position="47"/>
        <end position="83"/>
    </location>
</feature>
<proteinExistence type="predicted"/>
<feature type="compositionally biased region" description="Basic and acidic residues" evidence="2">
    <location>
        <begin position="212"/>
        <end position="230"/>
    </location>
</feature>
<dbReference type="EMBL" id="BMAO01026231">
    <property type="protein sequence ID" value="GFR07934.1"/>
    <property type="molecule type" value="Genomic_DNA"/>
</dbReference>
<keyword evidence="4" id="KW-1185">Reference proteome</keyword>
<feature type="coiled-coil region" evidence="1">
    <location>
        <begin position="309"/>
        <end position="336"/>
    </location>
</feature>
<evidence type="ECO:0000256" key="2">
    <source>
        <dbReference type="SAM" id="MobiDB-lite"/>
    </source>
</evidence>
<dbReference type="AlphaFoldDB" id="A0A8X6GQQ9"/>
<name>A0A8X6GQQ9_TRICU</name>
<sequence>MDRNMRAAVFSPIRNKSFEDHKQSDELPACNISKYLKGPAAFKENLQKTSGDVTSRKNKKTSGSGLQKSLDKASEHKTKDTSKKLRIKRDIFASSPEFNATVSLPSTVEDLNEHLDCSSNTEVVIKNKKSQQKNSKHDQNKGTSNKTDKILATNLTKRNDKDLSVINFVTVRNDKRGSQQSETKHSNSEDLDSLPSYPDKNNKPNPQTSARSSRDLDKRIANSSKNDDKNNQVPNTDCSSQLQAVKKKTAVIVSESKNKKGNDEISSSSQHHQPSQIQSTIIEKLINDAVSYQFDGIRQQLYLQHASLCRTMNLRLDELEEQHAASNQSLLKVIQELLEENRVLRTAILAHQ</sequence>
<reference evidence="3" key="1">
    <citation type="submission" date="2020-07" db="EMBL/GenBank/DDBJ databases">
        <title>Multicomponent nature underlies the extraordinary mechanical properties of spider dragline silk.</title>
        <authorList>
            <person name="Kono N."/>
            <person name="Nakamura H."/>
            <person name="Mori M."/>
            <person name="Yoshida Y."/>
            <person name="Ohtoshi R."/>
            <person name="Malay A.D."/>
            <person name="Moran D.A.P."/>
            <person name="Tomita M."/>
            <person name="Numata K."/>
            <person name="Arakawa K."/>
        </authorList>
    </citation>
    <scope>NUCLEOTIDE SEQUENCE</scope>
</reference>
<evidence type="ECO:0000313" key="3">
    <source>
        <dbReference type="EMBL" id="GFR07934.1"/>
    </source>
</evidence>
<feature type="region of interest" description="Disordered" evidence="2">
    <location>
        <begin position="257"/>
        <end position="276"/>
    </location>
</feature>
<evidence type="ECO:0000313" key="4">
    <source>
        <dbReference type="Proteomes" id="UP000887116"/>
    </source>
</evidence>
<dbReference type="OrthoDB" id="6423690at2759"/>
<keyword evidence="1" id="KW-0175">Coiled coil</keyword>